<evidence type="ECO:0000256" key="5">
    <source>
        <dbReference type="PIRSR" id="PIRSR601486-1"/>
    </source>
</evidence>
<keyword evidence="3 5" id="KW-0479">Metal-binding</keyword>
<dbReference type="Proteomes" id="UP000192936">
    <property type="component" value="Unassembled WGS sequence"/>
</dbReference>
<gene>
    <name evidence="6" type="ORF">SAMN02982917_4789</name>
</gene>
<organism evidence="6 7">
    <name type="scientific">Azospirillum oryzae</name>
    <dbReference type="NCBI Taxonomy" id="286727"/>
    <lineage>
        <taxon>Bacteria</taxon>
        <taxon>Pseudomonadati</taxon>
        <taxon>Pseudomonadota</taxon>
        <taxon>Alphaproteobacteria</taxon>
        <taxon>Rhodospirillales</taxon>
        <taxon>Azospirillaceae</taxon>
        <taxon>Azospirillum</taxon>
    </lineage>
</organism>
<dbReference type="GO" id="GO:0046872">
    <property type="term" value="F:metal ion binding"/>
    <property type="evidence" value="ECO:0007669"/>
    <property type="project" value="UniProtKB-KW"/>
</dbReference>
<evidence type="ECO:0000256" key="4">
    <source>
        <dbReference type="ARBA" id="ARBA00023004"/>
    </source>
</evidence>
<reference evidence="6 7" key="1">
    <citation type="submission" date="2017-04" db="EMBL/GenBank/DDBJ databases">
        <authorList>
            <person name="Afonso C.L."/>
            <person name="Miller P.J."/>
            <person name="Scott M.A."/>
            <person name="Spackman E."/>
            <person name="Goraichik I."/>
            <person name="Dimitrov K.M."/>
            <person name="Suarez D.L."/>
            <person name="Swayne D.E."/>
        </authorList>
    </citation>
    <scope>NUCLEOTIDE SEQUENCE [LARGE SCALE GENOMIC DNA]</scope>
    <source>
        <strain evidence="6 7">A2P</strain>
    </source>
</reference>
<evidence type="ECO:0000256" key="2">
    <source>
        <dbReference type="ARBA" id="ARBA00022617"/>
    </source>
</evidence>
<keyword evidence="4 5" id="KW-0408">Iron</keyword>
<feature type="binding site" description="distal binding residue" evidence="5">
    <location>
        <position position="67"/>
    </location>
    <ligand>
        <name>heme</name>
        <dbReference type="ChEBI" id="CHEBI:30413"/>
    </ligand>
    <ligandPart>
        <name>Fe</name>
        <dbReference type="ChEBI" id="CHEBI:18248"/>
    </ligandPart>
</feature>
<dbReference type="SUPFAM" id="SSF46458">
    <property type="entry name" value="Globin-like"/>
    <property type="match status" value="1"/>
</dbReference>
<keyword evidence="2 5" id="KW-0349">Heme</keyword>
<evidence type="ECO:0000256" key="3">
    <source>
        <dbReference type="ARBA" id="ARBA00022723"/>
    </source>
</evidence>
<accession>A0A1X7H1R3</accession>
<dbReference type="OrthoDB" id="25954at2"/>
<evidence type="ECO:0000256" key="1">
    <source>
        <dbReference type="ARBA" id="ARBA00022448"/>
    </source>
</evidence>
<protein>
    <submittedName>
        <fullName evidence="6">Hemoglobin</fullName>
    </submittedName>
</protein>
<name>A0A1X7H1R3_9PROT</name>
<keyword evidence="1" id="KW-0813">Transport</keyword>
<dbReference type="CDD" id="cd08916">
    <property type="entry name" value="TrHb3_P"/>
    <property type="match status" value="1"/>
</dbReference>
<dbReference type="InterPro" id="IPR012292">
    <property type="entry name" value="Globin/Proto"/>
</dbReference>
<dbReference type="GO" id="GO:0019825">
    <property type="term" value="F:oxygen binding"/>
    <property type="evidence" value="ECO:0007669"/>
    <property type="project" value="InterPro"/>
</dbReference>
<dbReference type="RefSeq" id="WP_085089647.1">
    <property type="nucleotide sequence ID" value="NZ_FXAK01000007.1"/>
</dbReference>
<dbReference type="GO" id="GO:0020037">
    <property type="term" value="F:heme binding"/>
    <property type="evidence" value="ECO:0007669"/>
    <property type="project" value="InterPro"/>
</dbReference>
<evidence type="ECO:0000313" key="7">
    <source>
        <dbReference type="Proteomes" id="UP000192936"/>
    </source>
</evidence>
<dbReference type="AlphaFoldDB" id="A0A1X7H1R3"/>
<sequence>MTDSVPSDDQRKEHRDIRAAMAEERMAAVGIDEASIETLVRTFYGKIMKDEELGPIFGRAITDWEPHLRKMMDFWSSIALLTQRYDGRPMPVHISLGLEPPHFERWLGLFRETAHEVLPAEGANFLIGKAENIARSFQMGIQFFTVPKKG</sequence>
<dbReference type="EMBL" id="FXAK01000007">
    <property type="protein sequence ID" value="SMF78297.1"/>
    <property type="molecule type" value="Genomic_DNA"/>
</dbReference>
<evidence type="ECO:0000313" key="6">
    <source>
        <dbReference type="EMBL" id="SMF78297.1"/>
    </source>
</evidence>
<dbReference type="InterPro" id="IPR001486">
    <property type="entry name" value="Hemoglobin_trunc"/>
</dbReference>
<dbReference type="STRING" id="286727.SAMN02982917_4789"/>
<dbReference type="InterPro" id="IPR009050">
    <property type="entry name" value="Globin-like_sf"/>
</dbReference>
<dbReference type="Pfam" id="PF01152">
    <property type="entry name" value="Bac_globin"/>
    <property type="match status" value="1"/>
</dbReference>
<dbReference type="Gene3D" id="1.10.490.10">
    <property type="entry name" value="Globins"/>
    <property type="match status" value="1"/>
</dbReference>
<proteinExistence type="predicted"/>